<evidence type="ECO:0000256" key="1">
    <source>
        <dbReference type="SAM" id="Phobius"/>
    </source>
</evidence>
<feature type="transmembrane region" description="Helical" evidence="1">
    <location>
        <begin position="37"/>
        <end position="55"/>
    </location>
</feature>
<gene>
    <name evidence="2" type="ORF">tloyanaT_07630</name>
</gene>
<keyword evidence="3" id="KW-1185">Reference proteome</keyword>
<evidence type="ECO:0000313" key="2">
    <source>
        <dbReference type="EMBL" id="GLX84511.1"/>
    </source>
</evidence>
<reference evidence="2 3" key="1">
    <citation type="submission" date="2023-03" db="EMBL/GenBank/DDBJ databases">
        <title>Thalassotalea loyana LMG 22536T draft genome sequence.</title>
        <authorList>
            <person name="Sawabe T."/>
        </authorList>
    </citation>
    <scope>NUCLEOTIDE SEQUENCE [LARGE SCALE GENOMIC DNA]</scope>
    <source>
        <strain evidence="2 3">LMG 22536</strain>
    </source>
</reference>
<keyword evidence="1" id="KW-1133">Transmembrane helix</keyword>
<dbReference type="InterPro" id="IPR018750">
    <property type="entry name" value="DUF2306_membrane"/>
</dbReference>
<keyword evidence="1" id="KW-0812">Transmembrane</keyword>
<dbReference type="EMBL" id="BSSV01000001">
    <property type="protein sequence ID" value="GLX84511.1"/>
    <property type="molecule type" value="Genomic_DNA"/>
</dbReference>
<evidence type="ECO:0008006" key="4">
    <source>
        <dbReference type="Google" id="ProtNLM"/>
    </source>
</evidence>
<proteinExistence type="predicted"/>
<feature type="transmembrane region" description="Helical" evidence="1">
    <location>
        <begin position="67"/>
        <end position="88"/>
    </location>
</feature>
<sequence length="128" mass="14357">MNYLDLAYLHLGTVVPAFVIGTYLLMKRKGTAQHKMLGKVYMVLMLITAVISLFMEAQVGSKLLDHFGYIHILSVLTLYAVPVAYFSAKQGNIKRHRNSMVALYVGGMLVAGFFAMMPGRLLHTWLFT</sequence>
<dbReference type="RefSeq" id="WP_284296099.1">
    <property type="nucleotide sequence ID" value="NZ_BSSV01000001.1"/>
</dbReference>
<protein>
    <recommendedName>
        <fullName evidence="4">DUF2306 domain-containing protein</fullName>
    </recommendedName>
</protein>
<dbReference type="Proteomes" id="UP001157134">
    <property type="component" value="Unassembled WGS sequence"/>
</dbReference>
<keyword evidence="1" id="KW-0472">Membrane</keyword>
<feature type="transmembrane region" description="Helical" evidence="1">
    <location>
        <begin position="100"/>
        <end position="119"/>
    </location>
</feature>
<accession>A0ABQ6HCA8</accession>
<name>A0ABQ6HCA8_9GAMM</name>
<feature type="transmembrane region" description="Helical" evidence="1">
    <location>
        <begin position="6"/>
        <end position="25"/>
    </location>
</feature>
<dbReference type="Pfam" id="PF10067">
    <property type="entry name" value="DUF2306"/>
    <property type="match status" value="1"/>
</dbReference>
<evidence type="ECO:0000313" key="3">
    <source>
        <dbReference type="Proteomes" id="UP001157134"/>
    </source>
</evidence>
<organism evidence="2 3">
    <name type="scientific">Thalassotalea loyana</name>
    <dbReference type="NCBI Taxonomy" id="280483"/>
    <lineage>
        <taxon>Bacteria</taxon>
        <taxon>Pseudomonadati</taxon>
        <taxon>Pseudomonadota</taxon>
        <taxon>Gammaproteobacteria</taxon>
        <taxon>Alteromonadales</taxon>
        <taxon>Colwelliaceae</taxon>
        <taxon>Thalassotalea</taxon>
    </lineage>
</organism>
<comment type="caution">
    <text evidence="2">The sequence shown here is derived from an EMBL/GenBank/DDBJ whole genome shotgun (WGS) entry which is preliminary data.</text>
</comment>